<protein>
    <recommendedName>
        <fullName evidence="1">catechol O-methyltransferase</fullName>
        <ecNumber evidence="1">2.1.1.6</ecNumber>
    </recommendedName>
</protein>
<dbReference type="GO" id="GO:0006584">
    <property type="term" value="P:catecholamine metabolic process"/>
    <property type="evidence" value="ECO:0007669"/>
    <property type="project" value="UniProtKB-KW"/>
</dbReference>
<sequence length="280" mass="31021">MPKPSIENIGSYDDLRELHLLHYIYSLPHLSTLRNNPAAVLREIDNFSQATGKYLMTIGPEKGAFLADIIATRKPSTVVELGGFVGYSAIYLGDALRANGGKRYLSLELNPVNASVANLLIELAGLRDVVTIHVAASHKMLAGFVKDNVIDHVEVMLIDHWKDRYLPDLWLMENLGLLKPGVTVLAADNCLRPGAPDYLEWVRATPEEKAALLKRYGFAADSKYVKGEELIKAVKEGKEDVDLENVPGDPSWVYEREMAEFELGNGRHDGIEVVKVVGKE</sequence>
<evidence type="ECO:0000313" key="7">
    <source>
        <dbReference type="EMBL" id="KFX42048.1"/>
    </source>
</evidence>
<dbReference type="Pfam" id="PF01596">
    <property type="entry name" value="Methyltransf_3"/>
    <property type="match status" value="1"/>
</dbReference>
<accession>A0A093XA15</accession>
<dbReference type="InterPro" id="IPR029063">
    <property type="entry name" value="SAM-dependent_MTases_sf"/>
</dbReference>
<name>A0A093XA15_TALMA</name>
<proteinExistence type="inferred from homology"/>
<dbReference type="EC" id="2.1.1.6" evidence="1"/>
<dbReference type="HOGENOM" id="CLU_050461_0_0_1"/>
<dbReference type="GO" id="GO:0008171">
    <property type="term" value="F:O-methyltransferase activity"/>
    <property type="evidence" value="ECO:0007669"/>
    <property type="project" value="InterPro"/>
</dbReference>
<dbReference type="InterPro" id="IPR002935">
    <property type="entry name" value="SAM_O-MeTrfase"/>
</dbReference>
<evidence type="ECO:0000256" key="3">
    <source>
        <dbReference type="ARBA" id="ARBA00022679"/>
    </source>
</evidence>
<dbReference type="SUPFAM" id="SSF53335">
    <property type="entry name" value="S-adenosyl-L-methionine-dependent methyltransferases"/>
    <property type="match status" value="1"/>
</dbReference>
<evidence type="ECO:0000256" key="6">
    <source>
        <dbReference type="ARBA" id="ARBA00023453"/>
    </source>
</evidence>
<comment type="similarity">
    <text evidence="6">Belongs to the class I-like SAM-binding methyltransferase superfamily. Cation-dependent O-methyltransferase family.</text>
</comment>
<evidence type="ECO:0000256" key="4">
    <source>
        <dbReference type="ARBA" id="ARBA00022691"/>
    </source>
</evidence>
<dbReference type="Gene3D" id="3.40.50.150">
    <property type="entry name" value="Vaccinia Virus protein VP39"/>
    <property type="match status" value="1"/>
</dbReference>
<comment type="caution">
    <text evidence="7">The sequence shown here is derived from an EMBL/GenBank/DDBJ whole genome shotgun (WGS) entry which is preliminary data.</text>
</comment>
<dbReference type="EMBL" id="JPOX01000050">
    <property type="protein sequence ID" value="KFX42048.1"/>
    <property type="molecule type" value="Genomic_DNA"/>
</dbReference>
<dbReference type="PANTHER" id="PTHR43836:SF2">
    <property type="entry name" value="CATECHOL O-METHYLTRANSFERASE 1-RELATED"/>
    <property type="match status" value="1"/>
</dbReference>
<dbReference type="PROSITE" id="PS51682">
    <property type="entry name" value="SAM_OMT_I"/>
    <property type="match status" value="1"/>
</dbReference>
<evidence type="ECO:0000256" key="5">
    <source>
        <dbReference type="ARBA" id="ARBA00022939"/>
    </source>
</evidence>
<reference evidence="7" key="1">
    <citation type="journal article" date="2014" name="PLoS Genet.">
        <title>Signature Gene Expression Reveals Novel Clues to the Molecular Mechanisms of Dimorphic Transition in Penicillium marneffei.</title>
        <authorList>
            <person name="Yang E."/>
            <person name="Wang G."/>
            <person name="Cai J."/>
            <person name="Woo P.C."/>
            <person name="Lau S.K."/>
            <person name="Yuen K.-Y."/>
            <person name="Chow W.-N."/>
            <person name="Lin X."/>
        </authorList>
    </citation>
    <scope>NUCLEOTIDE SEQUENCE [LARGE SCALE GENOMIC DNA]</scope>
    <source>
        <strain evidence="7">PM1</strain>
    </source>
</reference>
<keyword evidence="2 7" id="KW-0489">Methyltransferase</keyword>
<evidence type="ECO:0000256" key="2">
    <source>
        <dbReference type="ARBA" id="ARBA00022603"/>
    </source>
</evidence>
<dbReference type="eggNOG" id="KOG1663">
    <property type="taxonomic scope" value="Eukaryota"/>
</dbReference>
<gene>
    <name evidence="7" type="ORF">GQ26_0500400</name>
</gene>
<dbReference type="PANTHER" id="PTHR43836">
    <property type="entry name" value="CATECHOL O-METHYLTRANSFERASE 1-RELATED"/>
    <property type="match status" value="1"/>
</dbReference>
<keyword evidence="5" id="KW-0128">Catecholamine metabolism</keyword>
<organism evidence="7">
    <name type="scientific">Talaromyces marneffei PM1</name>
    <dbReference type="NCBI Taxonomy" id="1077442"/>
    <lineage>
        <taxon>Eukaryota</taxon>
        <taxon>Fungi</taxon>
        <taxon>Dikarya</taxon>
        <taxon>Ascomycota</taxon>
        <taxon>Pezizomycotina</taxon>
        <taxon>Eurotiomycetes</taxon>
        <taxon>Eurotiomycetidae</taxon>
        <taxon>Eurotiales</taxon>
        <taxon>Trichocomaceae</taxon>
        <taxon>Talaromyces</taxon>
        <taxon>Talaromyces sect. Talaromyces</taxon>
    </lineage>
</organism>
<dbReference type="AlphaFoldDB" id="A0A093XA15"/>
<dbReference type="GO" id="GO:0032259">
    <property type="term" value="P:methylation"/>
    <property type="evidence" value="ECO:0007669"/>
    <property type="project" value="UniProtKB-KW"/>
</dbReference>
<keyword evidence="3 7" id="KW-0808">Transferase</keyword>
<evidence type="ECO:0000256" key="1">
    <source>
        <dbReference type="ARBA" id="ARBA00012880"/>
    </source>
</evidence>
<keyword evidence="4" id="KW-0949">S-adenosyl-L-methionine</keyword>